<reference evidence="2" key="7">
    <citation type="journal article" date="2005" name="Science">
        <title>The Transcriptional Landscape of the Mammalian Genome.</title>
        <authorList>
            <consortium name="The FANTOM Consortium"/>
            <consortium name="Riken Genome Exploration Research Group and Genome Science Group (Genome Network Project Core Group)"/>
        </authorList>
    </citation>
    <scope>NUCLEOTIDE SEQUENCE</scope>
    <source>
        <strain evidence="2">C57BL/6J</strain>
        <tissue evidence="2">Head</tissue>
    </source>
</reference>
<reference evidence="2" key="8">
    <citation type="journal article" date="2005" name="Science">
        <title>Antisense Transcription in the Mammalian Transcriptome.</title>
        <authorList>
            <consortium name="RIKEN Genome Exploration Research Group and Genome Science Group (Genome Network Project Core Group) and the FANTOM Consortium"/>
        </authorList>
    </citation>
    <scope>NUCLEOTIDE SEQUENCE</scope>
    <source>
        <strain evidence="2">C57BL/6J</strain>
        <tissue evidence="2">Head</tissue>
    </source>
</reference>
<reference evidence="2" key="1">
    <citation type="journal article" date="1999" name="Methods Enzymol.">
        <title>High-efficiency full-length cDNA cloning.</title>
        <authorList>
            <person name="Carninci P."/>
            <person name="Hayashizaki Y."/>
        </authorList>
    </citation>
    <scope>NUCLEOTIDE SEQUENCE</scope>
    <source>
        <strain evidence="2">C57BL/6J</strain>
        <tissue evidence="2">Head</tissue>
    </source>
</reference>
<dbReference type="AlphaFoldDB" id="Q9CTX9"/>
<reference evidence="2" key="5">
    <citation type="journal article" date="2001" name="Nature">
        <title>Functional annotation of a full-length mouse cDNA collection.</title>
        <authorList>
            <consortium name="The RIKEN Genome Exploration Research Group Phase II Team and the FANTOM Consortium"/>
        </authorList>
    </citation>
    <scope>NUCLEOTIDE SEQUENCE</scope>
    <source>
        <strain evidence="2">C57BL/6J</strain>
        <tissue evidence="2">Head</tissue>
    </source>
</reference>
<dbReference type="MGI" id="MGI:1926152">
    <property type="gene designation" value="4833447P13Rik"/>
</dbReference>
<organism evidence="2">
    <name type="scientific">Mus musculus</name>
    <name type="common">Mouse</name>
    <dbReference type="NCBI Taxonomy" id="10090"/>
    <lineage>
        <taxon>Eukaryota</taxon>
        <taxon>Metazoa</taxon>
        <taxon>Chordata</taxon>
        <taxon>Craniata</taxon>
        <taxon>Vertebrata</taxon>
        <taxon>Euteleostomi</taxon>
        <taxon>Mammalia</taxon>
        <taxon>Eutheria</taxon>
        <taxon>Euarchontoglires</taxon>
        <taxon>Glires</taxon>
        <taxon>Rodentia</taxon>
        <taxon>Myomorpha</taxon>
        <taxon>Muroidea</taxon>
        <taxon>Muridae</taxon>
        <taxon>Murinae</taxon>
        <taxon>Mus</taxon>
        <taxon>Mus</taxon>
    </lineage>
</organism>
<proteinExistence type="evidence at transcript level"/>
<feature type="region of interest" description="Disordered" evidence="1">
    <location>
        <begin position="149"/>
        <end position="168"/>
    </location>
</feature>
<evidence type="ECO:0000313" key="2">
    <source>
        <dbReference type="EMBL" id="BAB31781.1"/>
    </source>
</evidence>
<name>Q9CTX9_MOUSE</name>
<reference evidence="2" key="4">
    <citation type="submission" date="2000-08" db="EMBL/GenBank/DDBJ databases">
        <authorList>
            <person name="Adachi J."/>
            <person name="Aizawa K."/>
            <person name="Akahira S."/>
            <person name="Akimura T."/>
            <person name="Arai A."/>
            <person name="Aono H."/>
            <person name="Arakawa T."/>
            <person name="Bono H."/>
            <person name="Carninci P."/>
            <person name="Fukuda S."/>
            <person name="Fukunishi Y."/>
            <person name="Furuno M."/>
            <person name="Hanagaki T."/>
            <person name="Hara A."/>
            <person name="Hayatsu N."/>
            <person name="Hiramoto K."/>
            <person name="Hiraoka T."/>
            <person name="Hori F."/>
            <person name="Imotani K."/>
            <person name="Ishii Y."/>
            <person name="Itoh M."/>
            <person name="Izawa M."/>
            <person name="Kasukawa T."/>
            <person name="Kato H."/>
            <person name="Kawai J."/>
            <person name="Kojima Y."/>
            <person name="Konno H."/>
            <person name="Kouda M."/>
            <person name="Koya S."/>
            <person name="Kurihara C."/>
            <person name="Matsuyama T."/>
            <person name="Miyazaki A."/>
            <person name="Nishi K."/>
            <person name="Nomura K."/>
            <person name="Numazaki R."/>
            <person name="Ohno M."/>
            <person name="Okazaki Y."/>
            <person name="Okido T."/>
            <person name="Owa C."/>
            <person name="Saito H."/>
            <person name="Saito R."/>
            <person name="Sakai C."/>
            <person name="Sakai K."/>
            <person name="Sano H."/>
            <person name="Sasaki D."/>
            <person name="Shibata K."/>
            <person name="Shibata Y."/>
            <person name="Shinagawa A."/>
            <person name="Shiraki T."/>
            <person name="Sogabe Y."/>
            <person name="Suzuki H."/>
            <person name="Tagami M."/>
            <person name="Tagawa A."/>
            <person name="Takahashi F."/>
            <person name="Tanaka T."/>
            <person name="Tejima Y."/>
            <person name="Toya T."/>
            <person name="Yamamura T."/>
            <person name="Yasunishi A."/>
            <person name="Yoshida K."/>
            <person name="Yoshino M."/>
            <person name="Muramatsu M."/>
            <person name="Hayashizaki Y."/>
        </authorList>
    </citation>
    <scope>NUCLEOTIDE SEQUENCE</scope>
    <source>
        <strain evidence="2">C57BL/6J</strain>
        <tissue evidence="2">Head</tissue>
    </source>
</reference>
<reference evidence="2" key="6">
    <citation type="journal article" date="2002" name="Nature">
        <title>Analysis of the mouse transcriptome based on functional annotation of 60,770 full-length cDNAs.</title>
        <authorList>
            <consortium name="The FANTOM Consortium and the RIKEN Genome Exploration Research Group Phase I and II Team"/>
        </authorList>
    </citation>
    <scope>NUCLEOTIDE SEQUENCE</scope>
    <source>
        <strain evidence="2">C57BL/6J</strain>
        <tissue evidence="2">Head</tissue>
    </source>
</reference>
<dbReference type="AGR" id="MGI:1926152"/>
<accession>Q9CTX9</accession>
<dbReference type="EMBL" id="AK019531">
    <property type="protein sequence ID" value="BAB31781.1"/>
    <property type="molecule type" value="mRNA"/>
</dbReference>
<sequence length="187" mass="20943">RRPGRLPSGCSVTQPRRRRLPCSSAGRDASRGPDAGRSSAHLQASPRWLPSLDPRAPGCKGSAWDPAANQELGWRCLQSIPGQERERRKQDPPPRPGPSSRPILLVDHSEISTFMQHKFTEPFTQSSSRLETVEVANTDFDLEFTRTFGKEPTRPTRRPPSAESLTGPLAGNIRRESFHLILTKRFR</sequence>
<reference evidence="2" key="3">
    <citation type="journal article" date="2000" name="Genome Res.">
        <title>RIKEN integrated sequence analysis (RISA) system--384-format sequencing pipeline with 384 multicapillary sequencer.</title>
        <authorList>
            <person name="Shibata K."/>
            <person name="Itoh M."/>
            <person name="Aizawa K."/>
            <person name="Nagaoka S."/>
            <person name="Sasaki N."/>
            <person name="Carninci P."/>
            <person name="Konno H."/>
            <person name="Akiyama J."/>
            <person name="Nishi K."/>
            <person name="Kitsunai T."/>
            <person name="Tashiro H."/>
            <person name="Itoh M."/>
            <person name="Sumi N."/>
            <person name="Ishii Y."/>
            <person name="Nakamura S."/>
            <person name="Hazama M."/>
            <person name="Nishine T."/>
            <person name="Harada A."/>
            <person name="Yamamoto R."/>
            <person name="Matsumoto H."/>
            <person name="Sakaguchi S."/>
            <person name="Ikegami T."/>
            <person name="Kashiwagi K."/>
            <person name="Fujiwake S."/>
            <person name="Inoue K."/>
            <person name="Togawa Y."/>
            <person name="Izawa M."/>
            <person name="Ohara E."/>
            <person name="Watahiki M."/>
            <person name="Yoneda Y."/>
            <person name="Ishikawa T."/>
            <person name="Ozawa K."/>
            <person name="Tanaka T."/>
            <person name="Matsuura S."/>
            <person name="Kawai J."/>
            <person name="Okazaki Y."/>
            <person name="Muramatsu M."/>
            <person name="Inoue Y."/>
            <person name="Kira A."/>
            <person name="Hayashizaki Y."/>
        </authorList>
    </citation>
    <scope>NUCLEOTIDE SEQUENCE</scope>
    <source>
        <strain evidence="2">C57BL/6J</strain>
        <tissue evidence="2">Head</tissue>
    </source>
</reference>
<feature type="region of interest" description="Disordered" evidence="1">
    <location>
        <begin position="80"/>
        <end position="103"/>
    </location>
</feature>
<evidence type="ECO:0000256" key="1">
    <source>
        <dbReference type="SAM" id="MobiDB-lite"/>
    </source>
</evidence>
<evidence type="ECO:0000313" key="3">
    <source>
        <dbReference type="MGI" id="MGI:1926152"/>
    </source>
</evidence>
<gene>
    <name evidence="3" type="primary">4833447P13Rik</name>
</gene>
<protein>
    <submittedName>
        <fullName evidence="2">Uncharacterized protein</fullName>
    </submittedName>
</protein>
<feature type="region of interest" description="Disordered" evidence="1">
    <location>
        <begin position="1"/>
        <end position="65"/>
    </location>
</feature>
<feature type="non-terminal residue" evidence="2">
    <location>
        <position position="1"/>
    </location>
</feature>
<reference evidence="2" key="2">
    <citation type="journal article" date="2000" name="Genome Res.">
        <title>Normalization and subtraction of cap-trapper-selected cDNAs to prepare full-length cDNA libraries for rapid discovery of new genes.</title>
        <authorList>
            <person name="Carninci P."/>
            <person name="Shibata Y."/>
            <person name="Hayatsu N."/>
            <person name="Sugahara Y."/>
            <person name="Shibata K."/>
            <person name="Itoh M."/>
            <person name="Konno H."/>
            <person name="Okazaki Y."/>
            <person name="Muramatsu M."/>
            <person name="Hayashizaki Y."/>
        </authorList>
    </citation>
    <scope>NUCLEOTIDE SEQUENCE</scope>
    <source>
        <strain evidence="2">C57BL/6J</strain>
        <tissue evidence="2">Head</tissue>
    </source>
</reference>
<feature type="compositionally biased region" description="Basic and acidic residues" evidence="1">
    <location>
        <begin position="83"/>
        <end position="92"/>
    </location>
</feature>